<proteinExistence type="predicted"/>
<dbReference type="KEGG" id="rml:FF011L_18960"/>
<name>A0A517ME29_9BACT</name>
<dbReference type="AlphaFoldDB" id="A0A517ME29"/>
<dbReference type="OrthoDB" id="10020581at2"/>
<evidence type="ECO:0000313" key="1">
    <source>
        <dbReference type="EMBL" id="QDS93141.1"/>
    </source>
</evidence>
<dbReference type="RefSeq" id="WP_145351300.1">
    <property type="nucleotide sequence ID" value="NZ_CP036262.1"/>
</dbReference>
<dbReference type="Proteomes" id="UP000320672">
    <property type="component" value="Chromosome"/>
</dbReference>
<protein>
    <submittedName>
        <fullName evidence="1">Uncharacterized protein</fullName>
    </submittedName>
</protein>
<reference evidence="1 2" key="1">
    <citation type="submission" date="2019-02" db="EMBL/GenBank/DDBJ databases">
        <title>Deep-cultivation of Planctomycetes and their phenomic and genomic characterization uncovers novel biology.</title>
        <authorList>
            <person name="Wiegand S."/>
            <person name="Jogler M."/>
            <person name="Boedeker C."/>
            <person name="Pinto D."/>
            <person name="Vollmers J."/>
            <person name="Rivas-Marin E."/>
            <person name="Kohn T."/>
            <person name="Peeters S.H."/>
            <person name="Heuer A."/>
            <person name="Rast P."/>
            <person name="Oberbeckmann S."/>
            <person name="Bunk B."/>
            <person name="Jeske O."/>
            <person name="Meyerdierks A."/>
            <person name="Storesund J.E."/>
            <person name="Kallscheuer N."/>
            <person name="Luecker S."/>
            <person name="Lage O.M."/>
            <person name="Pohl T."/>
            <person name="Merkel B.J."/>
            <person name="Hornburger P."/>
            <person name="Mueller R.-W."/>
            <person name="Bruemmer F."/>
            <person name="Labrenz M."/>
            <person name="Spormann A.M."/>
            <person name="Op den Camp H."/>
            <person name="Overmann J."/>
            <person name="Amann R."/>
            <person name="Jetten M.S.M."/>
            <person name="Mascher T."/>
            <person name="Medema M.H."/>
            <person name="Devos D.P."/>
            <person name="Kaster A.-K."/>
            <person name="Ovreas L."/>
            <person name="Rohde M."/>
            <person name="Galperin M.Y."/>
            <person name="Jogler C."/>
        </authorList>
    </citation>
    <scope>NUCLEOTIDE SEQUENCE [LARGE SCALE GENOMIC DNA]</scope>
    <source>
        <strain evidence="1 2">FF011L</strain>
    </source>
</reference>
<gene>
    <name evidence="1" type="ORF">FF011L_18960</name>
</gene>
<keyword evidence="2" id="KW-1185">Reference proteome</keyword>
<organism evidence="1 2">
    <name type="scientific">Roseimaritima multifibrata</name>
    <dbReference type="NCBI Taxonomy" id="1930274"/>
    <lineage>
        <taxon>Bacteria</taxon>
        <taxon>Pseudomonadati</taxon>
        <taxon>Planctomycetota</taxon>
        <taxon>Planctomycetia</taxon>
        <taxon>Pirellulales</taxon>
        <taxon>Pirellulaceae</taxon>
        <taxon>Roseimaritima</taxon>
    </lineage>
</organism>
<accession>A0A517ME29</accession>
<dbReference type="EMBL" id="CP036262">
    <property type="protein sequence ID" value="QDS93141.1"/>
    <property type="molecule type" value="Genomic_DNA"/>
</dbReference>
<evidence type="ECO:0000313" key="2">
    <source>
        <dbReference type="Proteomes" id="UP000320672"/>
    </source>
</evidence>
<sequence length="263" mass="29649">MRYLTMVRQIWQKRLQGKSWSIPTTTRRTLVLGGAVLLVGWSLLGGRHQMQTVVWTAADGSDKATCLVPLESPAVAEIRTWLTKYKETTITEKPDAYYQAKWKCEAAEFYLRQTKPIEETETTSAVVQATFHETDSSEIDRQREYWQNELTTSKLTLQTINSSLQPAPGSSVKVPIQFGAVVSSPLTVTETMTLTAFALLIMAGYYAANRLQSRAVAVSEADPIHVHKSWIKVQRSRKAEMLKRIDQSSWLLILLCVGQSLLR</sequence>